<dbReference type="NCBIfam" id="NF045582">
    <property type="entry name" value="Npun_R2823_gen"/>
    <property type="match status" value="1"/>
</dbReference>
<accession>A0A951UHF1</accession>
<dbReference type="Gene3D" id="3.90.550.10">
    <property type="entry name" value="Spore Coat Polysaccharide Biosynthesis Protein SpsA, Chain A"/>
    <property type="match status" value="1"/>
</dbReference>
<dbReference type="InterPro" id="IPR029044">
    <property type="entry name" value="Nucleotide-diphossugar_trans"/>
</dbReference>
<reference evidence="1" key="2">
    <citation type="journal article" date="2022" name="Microbiol. Resour. Announc.">
        <title>Metagenome Sequencing to Explore Phylogenomics of Terrestrial Cyanobacteria.</title>
        <authorList>
            <person name="Ward R.D."/>
            <person name="Stajich J.E."/>
            <person name="Johansen J.R."/>
            <person name="Huntemann M."/>
            <person name="Clum A."/>
            <person name="Foster B."/>
            <person name="Foster B."/>
            <person name="Roux S."/>
            <person name="Palaniappan K."/>
            <person name="Varghese N."/>
            <person name="Mukherjee S."/>
            <person name="Reddy T.B.K."/>
            <person name="Daum C."/>
            <person name="Copeland A."/>
            <person name="Chen I.A."/>
            <person name="Ivanova N.N."/>
            <person name="Kyrpides N.C."/>
            <person name="Shapiro N."/>
            <person name="Eloe-Fadrosh E.A."/>
            <person name="Pietrasiak N."/>
        </authorList>
    </citation>
    <scope>NUCLEOTIDE SEQUENCE</scope>
    <source>
        <strain evidence="1">JT2-VF2</strain>
    </source>
</reference>
<name>A0A951UHF1_9NOST</name>
<evidence type="ECO:0000313" key="2">
    <source>
        <dbReference type="Proteomes" id="UP000715781"/>
    </source>
</evidence>
<keyword evidence="1" id="KW-0808">Transferase</keyword>
<evidence type="ECO:0000313" key="1">
    <source>
        <dbReference type="EMBL" id="MBW4562085.1"/>
    </source>
</evidence>
<dbReference type="SUPFAM" id="SSF53448">
    <property type="entry name" value="Nucleotide-diphospho-sugar transferases"/>
    <property type="match status" value="1"/>
</dbReference>
<dbReference type="Proteomes" id="UP000715781">
    <property type="component" value="Unassembled WGS sequence"/>
</dbReference>
<proteinExistence type="predicted"/>
<comment type="caution">
    <text evidence="1">The sequence shown here is derived from an EMBL/GenBank/DDBJ whole genome shotgun (WGS) entry which is preliminary data.</text>
</comment>
<reference evidence="1" key="1">
    <citation type="submission" date="2021-05" db="EMBL/GenBank/DDBJ databases">
        <authorList>
            <person name="Pietrasiak N."/>
            <person name="Ward R."/>
            <person name="Stajich J.E."/>
            <person name="Kurbessoian T."/>
        </authorList>
    </citation>
    <scope>NUCLEOTIDE SEQUENCE</scope>
    <source>
        <strain evidence="1">JT2-VF2</strain>
    </source>
</reference>
<gene>
    <name evidence="1" type="ORF">KME32_13200</name>
</gene>
<protein>
    <submittedName>
        <fullName evidence="1">Sugar transferase</fullName>
    </submittedName>
</protein>
<sequence length="331" mass="38826">MDGICTLANDRVYDQLIALLNSIEAIYGQEMPVCIYPYDENTARITAEITHRPHVQLYDNQDSMQQWDEFVRNIWDAHPSAQKQWLKISNDKYYRVGTHRRFCAFDGPFDRFVYMDADTLLMSPLEEIFTQLNQNDWVVYDFQYLDITHVYNQLAPKLTEIFTPQQLQTEIFCSGFYASKKGIFNAQNRDILLDKLRQGEAEVLYSMAPDQTVLNYMVMRSGISNYNLALHLSNSEKTGCCVTSTHFETRNNILYDKGKQLTYLHYIGLSSNLFTQVCQGENIDFPYRDIFLHYRYLHEPEKRPTFTNKPKVYNEPPSLSKRIFRKLGLKG</sequence>
<dbReference type="InterPro" id="IPR054619">
    <property type="entry name" value="Npun_R2821-like"/>
</dbReference>
<dbReference type="GO" id="GO:0016740">
    <property type="term" value="F:transferase activity"/>
    <property type="evidence" value="ECO:0007669"/>
    <property type="project" value="UniProtKB-KW"/>
</dbReference>
<dbReference type="EMBL" id="JAHHHN010000006">
    <property type="protein sequence ID" value="MBW4562085.1"/>
    <property type="molecule type" value="Genomic_DNA"/>
</dbReference>
<dbReference type="AlphaFoldDB" id="A0A951UHF1"/>
<organism evidence="1 2">
    <name type="scientific">Mojavia pulchra JT2-VF2</name>
    <dbReference type="NCBI Taxonomy" id="287848"/>
    <lineage>
        <taxon>Bacteria</taxon>
        <taxon>Bacillati</taxon>
        <taxon>Cyanobacteriota</taxon>
        <taxon>Cyanophyceae</taxon>
        <taxon>Nostocales</taxon>
        <taxon>Nostocaceae</taxon>
    </lineage>
</organism>